<dbReference type="InterPro" id="IPR015360">
    <property type="entry name" value="XPC-bd"/>
</dbReference>
<feature type="region of interest" description="Disordered" evidence="1">
    <location>
        <begin position="1"/>
        <end position="133"/>
    </location>
</feature>
<protein>
    <recommendedName>
        <fullName evidence="2">XPC-binding domain-containing protein</fullName>
    </recommendedName>
</protein>
<name>A0ABR0ELX1_ZASCE</name>
<dbReference type="Pfam" id="PF09280">
    <property type="entry name" value="XPC-binding"/>
    <property type="match status" value="1"/>
</dbReference>
<gene>
    <name evidence="3" type="ORF">PRZ48_005696</name>
</gene>
<keyword evidence="4" id="KW-1185">Reference proteome</keyword>
<proteinExistence type="predicted"/>
<comment type="caution">
    <text evidence="3">The sequence shown here is derived from an EMBL/GenBank/DDBJ whole genome shotgun (WGS) entry which is preliminary data.</text>
</comment>
<evidence type="ECO:0000313" key="3">
    <source>
        <dbReference type="EMBL" id="KAK4502271.1"/>
    </source>
</evidence>
<dbReference type="Proteomes" id="UP001305779">
    <property type="component" value="Unassembled WGS sequence"/>
</dbReference>
<reference evidence="3 4" key="1">
    <citation type="journal article" date="2023" name="G3 (Bethesda)">
        <title>A chromosome-level genome assembly of Zasmidium syzygii isolated from banana leaves.</title>
        <authorList>
            <person name="van Westerhoven A.C."/>
            <person name="Mehrabi R."/>
            <person name="Talebi R."/>
            <person name="Steentjes M.B.F."/>
            <person name="Corcolon B."/>
            <person name="Chong P.A."/>
            <person name="Kema G.H.J."/>
            <person name="Seidl M.F."/>
        </authorList>
    </citation>
    <scope>NUCLEOTIDE SEQUENCE [LARGE SCALE GENOMIC DNA]</scope>
    <source>
        <strain evidence="3 4">P124</strain>
    </source>
</reference>
<feature type="compositionally biased region" description="Basic residues" evidence="1">
    <location>
        <begin position="74"/>
        <end position="85"/>
    </location>
</feature>
<feature type="domain" description="XPC-binding" evidence="2">
    <location>
        <begin position="135"/>
        <end position="186"/>
    </location>
</feature>
<sequence length="210" mass="23302">MAKHRPSKVAKRGSKTAAPSRRDQNSGRDRRVRFSKQADEVVPALAPQPARKEPESPGTPCPPARSTAEAKPKPQARPRPARRRRGQAEMHPDGTATLERVAHPSLQVGETSGMDTAEQHQRQQGPDPEASNLNLDFLRQNPYFPQIRELVRQNRELLEMGLQQVGIEDPRLYNLIKADQARFLGLCFENVVDEPGSAIQGDEPKGNAAQ</sequence>
<organism evidence="3 4">
    <name type="scientific">Zasmidium cellare</name>
    <name type="common">Wine cellar mold</name>
    <name type="synonym">Racodium cellare</name>
    <dbReference type="NCBI Taxonomy" id="395010"/>
    <lineage>
        <taxon>Eukaryota</taxon>
        <taxon>Fungi</taxon>
        <taxon>Dikarya</taxon>
        <taxon>Ascomycota</taxon>
        <taxon>Pezizomycotina</taxon>
        <taxon>Dothideomycetes</taxon>
        <taxon>Dothideomycetidae</taxon>
        <taxon>Mycosphaerellales</taxon>
        <taxon>Mycosphaerellaceae</taxon>
        <taxon>Zasmidium</taxon>
    </lineage>
</organism>
<feature type="compositionally biased region" description="Basic residues" evidence="1">
    <location>
        <begin position="1"/>
        <end position="14"/>
    </location>
</feature>
<feature type="compositionally biased region" description="Basic and acidic residues" evidence="1">
    <location>
        <begin position="20"/>
        <end position="29"/>
    </location>
</feature>
<dbReference type="Gene3D" id="1.10.10.540">
    <property type="entry name" value="XPC-binding domain"/>
    <property type="match status" value="1"/>
</dbReference>
<accession>A0ABR0ELX1</accession>
<evidence type="ECO:0000259" key="2">
    <source>
        <dbReference type="Pfam" id="PF09280"/>
    </source>
</evidence>
<dbReference type="InterPro" id="IPR036353">
    <property type="entry name" value="XPC-bd_sf"/>
</dbReference>
<dbReference type="EMBL" id="JAXOVC010000004">
    <property type="protein sequence ID" value="KAK4502271.1"/>
    <property type="molecule type" value="Genomic_DNA"/>
</dbReference>
<evidence type="ECO:0000313" key="4">
    <source>
        <dbReference type="Proteomes" id="UP001305779"/>
    </source>
</evidence>
<dbReference type="SUPFAM" id="SSF101238">
    <property type="entry name" value="XPC-binding domain"/>
    <property type="match status" value="1"/>
</dbReference>
<evidence type="ECO:0000256" key="1">
    <source>
        <dbReference type="SAM" id="MobiDB-lite"/>
    </source>
</evidence>